<proteinExistence type="predicted"/>
<dbReference type="InterPro" id="IPR003959">
    <property type="entry name" value="ATPase_AAA_core"/>
</dbReference>
<dbReference type="PANTHER" id="PTHR43581:SF4">
    <property type="entry name" value="ATP_GTP PHOSPHATASE"/>
    <property type="match status" value="1"/>
</dbReference>
<dbReference type="Pfam" id="PF13304">
    <property type="entry name" value="AAA_21"/>
    <property type="match status" value="1"/>
</dbReference>
<dbReference type="Proteomes" id="UP000230407">
    <property type="component" value="Unassembled WGS sequence"/>
</dbReference>
<name>A0A2M8M1Q9_9ACTN</name>
<keyword evidence="4" id="KW-1185">Reference proteome</keyword>
<dbReference type="EMBL" id="PGGW01000033">
    <property type="protein sequence ID" value="PJE98139.1"/>
    <property type="molecule type" value="Genomic_DNA"/>
</dbReference>
<evidence type="ECO:0000313" key="3">
    <source>
        <dbReference type="EMBL" id="PJE98139.1"/>
    </source>
</evidence>
<comment type="caution">
    <text evidence="3">The sequence shown here is derived from an EMBL/GenBank/DDBJ whole genome shotgun (WGS) entry which is preliminary data.</text>
</comment>
<dbReference type="InterPro" id="IPR027417">
    <property type="entry name" value="P-loop_NTPase"/>
</dbReference>
<protein>
    <recommendedName>
        <fullName evidence="2">ATPase AAA-type core domain-containing protein</fullName>
    </recommendedName>
</protein>
<dbReference type="AlphaFoldDB" id="A0A2M8M1Q9"/>
<evidence type="ECO:0000313" key="4">
    <source>
        <dbReference type="Proteomes" id="UP000230407"/>
    </source>
</evidence>
<dbReference type="InterPro" id="IPR051396">
    <property type="entry name" value="Bact_Antivir_Def_Nuclease"/>
</dbReference>
<dbReference type="RefSeq" id="WP_100201611.1">
    <property type="nucleotide sequence ID" value="NZ_PGGW01000033.1"/>
</dbReference>
<reference evidence="3 4" key="1">
    <citation type="submission" date="2017-11" db="EMBL/GenBank/DDBJ databases">
        <title>Streptomyces carmine sp. nov., a novel actinomycete isolated from Sophora alopecuroides in Xinjiang, China.</title>
        <authorList>
            <person name="Wang Y."/>
            <person name="Luo X."/>
            <person name="Wan C."/>
            <person name="Zhang L."/>
        </authorList>
    </citation>
    <scope>NUCLEOTIDE SEQUENCE [LARGE SCALE GENOMIC DNA]</scope>
    <source>
        <strain evidence="3 4">TRM SA0054</strain>
    </source>
</reference>
<dbReference type="GO" id="GO:0016887">
    <property type="term" value="F:ATP hydrolysis activity"/>
    <property type="evidence" value="ECO:0007669"/>
    <property type="project" value="InterPro"/>
</dbReference>
<feature type="domain" description="ATPase AAA-type core" evidence="2">
    <location>
        <begin position="378"/>
        <end position="451"/>
    </location>
</feature>
<dbReference type="SUPFAM" id="SSF52540">
    <property type="entry name" value="P-loop containing nucleoside triphosphate hydrolases"/>
    <property type="match status" value="1"/>
</dbReference>
<dbReference type="Gene3D" id="3.40.50.300">
    <property type="entry name" value="P-loop containing nucleotide triphosphate hydrolases"/>
    <property type="match status" value="1"/>
</dbReference>
<feature type="region of interest" description="Disordered" evidence="1">
    <location>
        <begin position="260"/>
        <end position="290"/>
    </location>
</feature>
<sequence length="545" mass="59835">MRFIVLGDGERVQDGPRACLLVPRRDAGDDGYMTLYRLWFRDGGGVVAELGSVKIGYADLLRGEWPLEAGEFSRLEGLGRRLYWFSVGQNDLYYENIRRLGPRLGREILDGLCDIALSPGRFGQAVQWDVTQTSLLRSIEPQTVEVQFRRIAQGGTRLTAYRFDYVASFADTGQEDEDRSGRWRLSFSVTPHAQPPTNVHVLIGRNGVGKTTLLGDIAAAVVGWQEQREGAGEIAWPGGVAGAFTNLVFVTFSAFDPARKQDEDEDGLPGWDADKDVSGGQETPPAEAGPASVSFTYVGLATVDELGRPTRERKTRKELSEEFSRSVEEVVAAERVGRWITALDTLGSDPYFCHSPVHAFARSLATRGAFCEEDLTTVREIFSALSSGHAIVLLTLTRLVETAAEQSLVLIDEPEAHLHPPLLASFVKALSDLLTDRNAVAVLSTHSPVVLQEVPRSCVWKVGHWDRRRPERPAIETYGENVGVLTHEVFGLEVRQSGFHAEIERAVGELDTYEEVLARFGGQLGGEAKGLVRILLAHRAAQGGA</sequence>
<organism evidence="3 4">
    <name type="scientific">Streptomyces carminius</name>
    <dbReference type="NCBI Taxonomy" id="2665496"/>
    <lineage>
        <taxon>Bacteria</taxon>
        <taxon>Bacillati</taxon>
        <taxon>Actinomycetota</taxon>
        <taxon>Actinomycetes</taxon>
        <taxon>Kitasatosporales</taxon>
        <taxon>Streptomycetaceae</taxon>
        <taxon>Streptomyces</taxon>
    </lineage>
</organism>
<gene>
    <name evidence="3" type="ORF">CUT44_08780</name>
</gene>
<accession>A0A2M8M1Q9</accession>
<evidence type="ECO:0000259" key="2">
    <source>
        <dbReference type="Pfam" id="PF13304"/>
    </source>
</evidence>
<dbReference type="GO" id="GO:0005524">
    <property type="term" value="F:ATP binding"/>
    <property type="evidence" value="ECO:0007669"/>
    <property type="project" value="InterPro"/>
</dbReference>
<dbReference type="PANTHER" id="PTHR43581">
    <property type="entry name" value="ATP/GTP PHOSPHATASE"/>
    <property type="match status" value="1"/>
</dbReference>
<evidence type="ECO:0000256" key="1">
    <source>
        <dbReference type="SAM" id="MobiDB-lite"/>
    </source>
</evidence>